<proteinExistence type="predicted"/>
<feature type="domain" description="Tc1-like transposase DDE" evidence="2">
    <location>
        <begin position="62"/>
        <end position="192"/>
    </location>
</feature>
<reference evidence="3" key="1">
    <citation type="submission" date="2023-04" db="EMBL/GenBank/DDBJ databases">
        <title>Phytophthora fragariaefolia NBRC 109709.</title>
        <authorList>
            <person name="Ichikawa N."/>
            <person name="Sato H."/>
            <person name="Tonouchi N."/>
        </authorList>
    </citation>
    <scope>NUCLEOTIDE SEQUENCE</scope>
    <source>
        <strain evidence="3">NBRC 109709</strain>
    </source>
</reference>
<dbReference type="Pfam" id="PF13358">
    <property type="entry name" value="DDE_3"/>
    <property type="match status" value="1"/>
</dbReference>
<evidence type="ECO:0000313" key="3">
    <source>
        <dbReference type="EMBL" id="GMG15880.1"/>
    </source>
</evidence>
<dbReference type="AlphaFoldDB" id="A0A9W6YPT2"/>
<dbReference type="Proteomes" id="UP001165121">
    <property type="component" value="Unassembled WGS sequence"/>
</dbReference>
<feature type="region of interest" description="Disordered" evidence="1">
    <location>
        <begin position="228"/>
        <end position="284"/>
    </location>
</feature>
<keyword evidence="4" id="KW-1185">Reference proteome</keyword>
<evidence type="ECO:0000313" key="4">
    <source>
        <dbReference type="Proteomes" id="UP001165121"/>
    </source>
</evidence>
<feature type="compositionally biased region" description="Basic and acidic residues" evidence="1">
    <location>
        <begin position="230"/>
        <end position="246"/>
    </location>
</feature>
<dbReference type="EMBL" id="BSXT01018907">
    <property type="protein sequence ID" value="GMG15880.1"/>
    <property type="molecule type" value="Genomic_DNA"/>
</dbReference>
<organism evidence="3 4">
    <name type="scientific">Phytophthora fragariaefolia</name>
    <dbReference type="NCBI Taxonomy" id="1490495"/>
    <lineage>
        <taxon>Eukaryota</taxon>
        <taxon>Sar</taxon>
        <taxon>Stramenopiles</taxon>
        <taxon>Oomycota</taxon>
        <taxon>Peronosporomycetes</taxon>
        <taxon>Peronosporales</taxon>
        <taxon>Peronosporaceae</taxon>
        <taxon>Phytophthora</taxon>
    </lineage>
</organism>
<dbReference type="GO" id="GO:0003676">
    <property type="term" value="F:nucleic acid binding"/>
    <property type="evidence" value="ECO:0007669"/>
    <property type="project" value="InterPro"/>
</dbReference>
<name>A0A9W6YPT2_9STRA</name>
<sequence length="284" mass="31197">MVWVDFGVDLSTSLISQKLTGQLYTVKQVRVEPATCNSEVNIQKRKQFALDLLKYSAEGAFIVYYDETNYNLYCKRMQGRALKGKRAIVKLPPSKGKNLQIQCAVSTEVGLLHYETQRGSIKMEENAAFVNAVYDAAKAHPTYQQHFAGKPVVIVLDNAPAHSQTEELVRERDDLVLLRLAPYSPMCNPIEGASNTSTATLCVHTNAGLVRFYCRLLQRAESCDQALPRAESRRDAQCSPRPDDGAAHAATGASSGGLHELHGPTPCKQDGASLRPGSRCCEAR</sequence>
<gene>
    <name evidence="3" type="ORF">Pfra01_002957700</name>
</gene>
<evidence type="ECO:0000256" key="1">
    <source>
        <dbReference type="SAM" id="MobiDB-lite"/>
    </source>
</evidence>
<dbReference type="InterPro" id="IPR038717">
    <property type="entry name" value="Tc1-like_DDE_dom"/>
</dbReference>
<accession>A0A9W6YPT2</accession>
<dbReference type="Gene3D" id="3.30.420.10">
    <property type="entry name" value="Ribonuclease H-like superfamily/Ribonuclease H"/>
    <property type="match status" value="1"/>
</dbReference>
<dbReference type="InterPro" id="IPR036397">
    <property type="entry name" value="RNaseH_sf"/>
</dbReference>
<evidence type="ECO:0000259" key="2">
    <source>
        <dbReference type="Pfam" id="PF13358"/>
    </source>
</evidence>
<comment type="caution">
    <text evidence="3">The sequence shown here is derived from an EMBL/GenBank/DDBJ whole genome shotgun (WGS) entry which is preliminary data.</text>
</comment>
<protein>
    <submittedName>
        <fullName evidence="3">Unnamed protein product</fullName>
    </submittedName>
</protein>
<feature type="compositionally biased region" description="Low complexity" evidence="1">
    <location>
        <begin position="247"/>
        <end position="257"/>
    </location>
</feature>
<dbReference type="OrthoDB" id="124573at2759"/>